<dbReference type="InterPro" id="IPR017853">
    <property type="entry name" value="GH"/>
</dbReference>
<evidence type="ECO:0000256" key="3">
    <source>
        <dbReference type="ARBA" id="ARBA00022801"/>
    </source>
</evidence>
<dbReference type="PROSITE" id="PS00572">
    <property type="entry name" value="GLYCOSYL_HYDROL_F1_1"/>
    <property type="match status" value="1"/>
</dbReference>
<dbReference type="SUPFAM" id="SSF51445">
    <property type="entry name" value="(Trans)glycosidases"/>
    <property type="match status" value="1"/>
</dbReference>
<dbReference type="InterPro" id="IPR018120">
    <property type="entry name" value="Glyco_hydro_1_AS"/>
</dbReference>
<evidence type="ECO:0000256" key="5">
    <source>
        <dbReference type="PROSITE-ProRule" id="PRU10055"/>
    </source>
</evidence>
<dbReference type="GO" id="GO:0016052">
    <property type="term" value="P:carbohydrate catabolic process"/>
    <property type="evidence" value="ECO:0007669"/>
    <property type="project" value="TreeGrafter"/>
</dbReference>
<dbReference type="RefSeq" id="WP_266338737.1">
    <property type="nucleotide sequence ID" value="NZ_JAPKNK010000004.1"/>
</dbReference>
<evidence type="ECO:0000313" key="9">
    <source>
        <dbReference type="Proteomes" id="UP001144805"/>
    </source>
</evidence>
<evidence type="ECO:0000256" key="4">
    <source>
        <dbReference type="ARBA" id="ARBA00023295"/>
    </source>
</evidence>
<gene>
    <name evidence="8" type="ORF">OSH07_11230</name>
</gene>
<dbReference type="PROSITE" id="PS00653">
    <property type="entry name" value="GLYCOSYL_HYDROL_F1_2"/>
    <property type="match status" value="1"/>
</dbReference>
<dbReference type="Gene3D" id="3.20.20.80">
    <property type="entry name" value="Glycosidases"/>
    <property type="match status" value="1"/>
</dbReference>
<dbReference type="InterPro" id="IPR001360">
    <property type="entry name" value="Glyco_hydro_1"/>
</dbReference>
<organism evidence="8 9">
    <name type="scientific">Kaistia nematophila</name>
    <dbReference type="NCBI Taxonomy" id="2994654"/>
    <lineage>
        <taxon>Bacteria</taxon>
        <taxon>Pseudomonadati</taxon>
        <taxon>Pseudomonadota</taxon>
        <taxon>Alphaproteobacteria</taxon>
        <taxon>Hyphomicrobiales</taxon>
        <taxon>Kaistiaceae</taxon>
        <taxon>Kaistia</taxon>
    </lineage>
</organism>
<dbReference type="InterPro" id="IPR033132">
    <property type="entry name" value="GH_1_N_CS"/>
</dbReference>
<accession>A0A9X3IMD1</accession>
<dbReference type="EC" id="3.2.1.21" evidence="2"/>
<evidence type="ECO:0000256" key="2">
    <source>
        <dbReference type="ARBA" id="ARBA00012744"/>
    </source>
</evidence>
<dbReference type="EMBL" id="JAPKNK010000004">
    <property type="protein sequence ID" value="MCX5569765.1"/>
    <property type="molecule type" value="Genomic_DNA"/>
</dbReference>
<sequence>MVSTRFLWGAASAAYQVEGAWQADGKGLSNWDLYTNVYRATESVTGRQETGNVAINAYDRAQYLADIALMRELGINCYRFSLSWARILPDGVGRVNEAGVAHYQRFVDDLLAAGIEPVVTLYHWDLPRALDDRGGWYNRESVGWFRNYASIVREALGDRVSKFITFNEPFIDLFLIEPMVDNIKLGVGSPFAITDAHYAQQAVALHHWLVASAETIGDFRAAGYTGEIGVALPLMPTIPENPGKSEDIRAAALADAVINRWCLDALFKGRYPIEVMTTFRQLNPDFAPFEADFGILAANKPDFLGVNFYAPAYVRQDEAAPLGYNWFDTNPDPEPAAFNGPVRPDYLRRLLERIRDEYGNPAIYITENGAGFGPVDEQMVGDSVHDPRRANYIRRHIEAALKAKENGVDLRGYMVWSLFDNFEWLQGYGRRFGLVHVDFDTQRRTPKRSFDAYREIIAQGGVTTAD</sequence>
<dbReference type="GO" id="GO:0005829">
    <property type="term" value="C:cytosol"/>
    <property type="evidence" value="ECO:0007669"/>
    <property type="project" value="TreeGrafter"/>
</dbReference>
<proteinExistence type="inferred from homology"/>
<dbReference type="AlphaFoldDB" id="A0A9X3IMD1"/>
<comment type="similarity">
    <text evidence="1 6">Belongs to the glycosyl hydrolase 1 family.</text>
</comment>
<protein>
    <recommendedName>
        <fullName evidence="2">beta-glucosidase</fullName>
        <ecNumber evidence="2">3.2.1.21</ecNumber>
    </recommendedName>
</protein>
<dbReference type="GO" id="GO:0008422">
    <property type="term" value="F:beta-glucosidase activity"/>
    <property type="evidence" value="ECO:0007669"/>
    <property type="project" value="UniProtKB-EC"/>
</dbReference>
<keyword evidence="3 7" id="KW-0378">Hydrolase</keyword>
<dbReference type="PRINTS" id="PR00131">
    <property type="entry name" value="GLHYDRLASE1"/>
</dbReference>
<reference evidence="8" key="1">
    <citation type="submission" date="2022-11" db="EMBL/GenBank/DDBJ databases">
        <title>Biodiversity and phylogenetic relationships of bacteria.</title>
        <authorList>
            <person name="Machado R.A.R."/>
            <person name="Bhat A."/>
            <person name="Loulou A."/>
            <person name="Kallel S."/>
        </authorList>
    </citation>
    <scope>NUCLEOTIDE SEQUENCE</scope>
    <source>
        <strain evidence="8">K-TC2</strain>
    </source>
</reference>
<dbReference type="Proteomes" id="UP001144805">
    <property type="component" value="Unassembled WGS sequence"/>
</dbReference>
<evidence type="ECO:0000313" key="8">
    <source>
        <dbReference type="EMBL" id="MCX5569765.1"/>
    </source>
</evidence>
<keyword evidence="9" id="KW-1185">Reference proteome</keyword>
<dbReference type="FunFam" id="3.20.20.80:FF:000004">
    <property type="entry name" value="Beta-glucosidase 6-phospho-beta-glucosidase"/>
    <property type="match status" value="1"/>
</dbReference>
<dbReference type="PANTHER" id="PTHR10353:SF36">
    <property type="entry name" value="LP05116P"/>
    <property type="match status" value="1"/>
</dbReference>
<feature type="active site" description="Nucleophile" evidence="5">
    <location>
        <position position="367"/>
    </location>
</feature>
<name>A0A9X3IMD1_9HYPH</name>
<comment type="caution">
    <text evidence="8">The sequence shown here is derived from an EMBL/GenBank/DDBJ whole genome shotgun (WGS) entry which is preliminary data.</text>
</comment>
<evidence type="ECO:0000256" key="1">
    <source>
        <dbReference type="ARBA" id="ARBA00010838"/>
    </source>
</evidence>
<dbReference type="Pfam" id="PF00232">
    <property type="entry name" value="Glyco_hydro_1"/>
    <property type="match status" value="1"/>
</dbReference>
<dbReference type="PANTHER" id="PTHR10353">
    <property type="entry name" value="GLYCOSYL HYDROLASE"/>
    <property type="match status" value="1"/>
</dbReference>
<evidence type="ECO:0000256" key="6">
    <source>
        <dbReference type="RuleBase" id="RU003690"/>
    </source>
</evidence>
<keyword evidence="4 7" id="KW-0326">Glycosidase</keyword>
<evidence type="ECO:0000256" key="7">
    <source>
        <dbReference type="RuleBase" id="RU004468"/>
    </source>
</evidence>